<dbReference type="RefSeq" id="WP_013928535.1">
    <property type="nucleotide sequence ID" value="NC_015703.1"/>
</dbReference>
<accession>A0A7U4E648</accession>
<sequence length="77" mass="8809">MSTAQILYEQYKVLPKKVKAELKALINRDEEEVLTDISLPAIHRGLDSIKKLKEGKVKTTNARQFLAELKEELLRCA</sequence>
<dbReference type="KEGG" id="rsi:Runsl_2837"/>
<name>A0A7U4E648_RUNSL</name>
<proteinExistence type="predicted"/>
<dbReference type="AlphaFoldDB" id="A0A7U4E648"/>
<reference evidence="1 2" key="2">
    <citation type="journal article" date="2012" name="Stand. Genomic Sci.">
        <title>Complete genome sequence of the aquatic bacterium Runella slithyformis type strain (LSU 4(T)).</title>
        <authorList>
            <person name="Copeland A."/>
            <person name="Zhang X."/>
            <person name="Misra M."/>
            <person name="Lapidus A."/>
            <person name="Nolan M."/>
            <person name="Lucas S."/>
            <person name="Deshpande S."/>
            <person name="Cheng J.F."/>
            <person name="Tapia R."/>
            <person name="Goodwin L.A."/>
            <person name="Pitluck S."/>
            <person name="Liolios K."/>
            <person name="Pagani I."/>
            <person name="Ivanova N."/>
            <person name="Mikhailova N."/>
            <person name="Pati A."/>
            <person name="Chen A."/>
            <person name="Palaniappan K."/>
            <person name="Land M."/>
            <person name="Hauser L."/>
            <person name="Pan C."/>
            <person name="Jeffries C.D."/>
            <person name="Detter J.C."/>
            <person name="Brambilla E.M."/>
            <person name="Rohde M."/>
            <person name="Djao O.D."/>
            <person name="Goker M."/>
            <person name="Sikorski J."/>
            <person name="Tindall B.J."/>
            <person name="Woyke T."/>
            <person name="Bristow J."/>
            <person name="Eisen J.A."/>
            <person name="Markowitz V."/>
            <person name="Hugenholtz P."/>
            <person name="Kyrpides N.C."/>
            <person name="Klenk H.P."/>
            <person name="Mavromatis K."/>
        </authorList>
    </citation>
    <scope>NUCLEOTIDE SEQUENCE [LARGE SCALE GENOMIC DNA]</scope>
    <source>
        <strain evidence="2">ATCC 29530 / DSM 19594 / LMG 11500 / NCIMB 11436 / LSU 4</strain>
    </source>
</reference>
<gene>
    <name evidence="1" type="ordered locus">Runsl_2837</name>
</gene>
<reference evidence="2" key="1">
    <citation type="submission" date="2011-06" db="EMBL/GenBank/DDBJ databases">
        <title>The complete genome of chromosome of Runella slithyformis DSM 19594.</title>
        <authorList>
            <consortium name="US DOE Joint Genome Institute (JGI-PGF)"/>
            <person name="Lucas S."/>
            <person name="Han J."/>
            <person name="Lapidus A."/>
            <person name="Bruce D."/>
            <person name="Goodwin L."/>
            <person name="Pitluck S."/>
            <person name="Peters L."/>
            <person name="Kyrpides N."/>
            <person name="Mavromatis K."/>
            <person name="Ivanova N."/>
            <person name="Ovchinnikova G."/>
            <person name="Zhang X."/>
            <person name="Misra M."/>
            <person name="Detter J.C."/>
            <person name="Tapia R."/>
            <person name="Han C."/>
            <person name="Land M."/>
            <person name="Hauser L."/>
            <person name="Markowitz V."/>
            <person name="Cheng J.-F."/>
            <person name="Hugenholtz P."/>
            <person name="Woyke T."/>
            <person name="Wu D."/>
            <person name="Tindall B."/>
            <person name="Faehrich R."/>
            <person name="Brambilla E."/>
            <person name="Klenk H.-P."/>
            <person name="Eisen J.A."/>
        </authorList>
    </citation>
    <scope>NUCLEOTIDE SEQUENCE [LARGE SCALE GENOMIC DNA]</scope>
    <source>
        <strain evidence="2">ATCC 29530 / DSM 19594 / LMG 11500 / NCIMB 11436 / LSU 4</strain>
    </source>
</reference>
<protein>
    <submittedName>
        <fullName evidence="1">Uncharacterized protein</fullName>
    </submittedName>
</protein>
<evidence type="ECO:0000313" key="1">
    <source>
        <dbReference type="EMBL" id="AEI49226.1"/>
    </source>
</evidence>
<organism evidence="1 2">
    <name type="scientific">Runella slithyformis (strain ATCC 29530 / DSM 19594 / LMG 11500 / NCIMB 11436 / LSU 4)</name>
    <dbReference type="NCBI Taxonomy" id="761193"/>
    <lineage>
        <taxon>Bacteria</taxon>
        <taxon>Pseudomonadati</taxon>
        <taxon>Bacteroidota</taxon>
        <taxon>Cytophagia</taxon>
        <taxon>Cytophagales</taxon>
        <taxon>Spirosomataceae</taxon>
        <taxon>Runella</taxon>
    </lineage>
</organism>
<dbReference type="Proteomes" id="UP000000493">
    <property type="component" value="Chromosome"/>
</dbReference>
<evidence type="ECO:0000313" key="2">
    <source>
        <dbReference type="Proteomes" id="UP000000493"/>
    </source>
</evidence>
<dbReference type="EMBL" id="CP002859">
    <property type="protein sequence ID" value="AEI49226.1"/>
    <property type="molecule type" value="Genomic_DNA"/>
</dbReference>
<keyword evidence="2" id="KW-1185">Reference proteome</keyword>